<protein>
    <submittedName>
        <fullName evidence="1">Uncharacterized protein</fullName>
    </submittedName>
</protein>
<accession>X1FI56</accession>
<gene>
    <name evidence="1" type="ORF">S03H2_10219</name>
</gene>
<evidence type="ECO:0000313" key="1">
    <source>
        <dbReference type="EMBL" id="GAH29064.1"/>
    </source>
</evidence>
<comment type="caution">
    <text evidence="1">The sequence shown here is derived from an EMBL/GenBank/DDBJ whole genome shotgun (WGS) entry which is preliminary data.</text>
</comment>
<name>X1FI56_9ZZZZ</name>
<proteinExistence type="predicted"/>
<dbReference type="AlphaFoldDB" id="X1FI56"/>
<organism evidence="1">
    <name type="scientific">marine sediment metagenome</name>
    <dbReference type="NCBI Taxonomy" id="412755"/>
    <lineage>
        <taxon>unclassified sequences</taxon>
        <taxon>metagenomes</taxon>
        <taxon>ecological metagenomes</taxon>
    </lineage>
</organism>
<reference evidence="1" key="1">
    <citation type="journal article" date="2014" name="Front. Microbiol.">
        <title>High frequency of phylogenetically diverse reductive dehalogenase-homologous genes in deep subseafloor sedimentary metagenomes.</title>
        <authorList>
            <person name="Kawai M."/>
            <person name="Futagami T."/>
            <person name="Toyoda A."/>
            <person name="Takaki Y."/>
            <person name="Nishi S."/>
            <person name="Hori S."/>
            <person name="Arai W."/>
            <person name="Tsubouchi T."/>
            <person name="Morono Y."/>
            <person name="Uchiyama I."/>
            <person name="Ito T."/>
            <person name="Fujiyama A."/>
            <person name="Inagaki F."/>
            <person name="Takami H."/>
        </authorList>
    </citation>
    <scope>NUCLEOTIDE SEQUENCE</scope>
    <source>
        <strain evidence="1">Expedition CK06-06</strain>
    </source>
</reference>
<sequence length="75" mass="8743">MIIIKCAICKEQVIKYVKLGKGNIHRCYKSRIQKYYVPLNNKELKCPNCGKVIGTDRGYYIKMNHHTFTYSGTIN</sequence>
<dbReference type="EMBL" id="BARU01005270">
    <property type="protein sequence ID" value="GAH29064.1"/>
    <property type="molecule type" value="Genomic_DNA"/>
</dbReference>